<evidence type="ECO:0000313" key="1">
    <source>
        <dbReference type="EMBL" id="GGG57875.1"/>
    </source>
</evidence>
<dbReference type="Proteomes" id="UP000625976">
    <property type="component" value="Unassembled WGS sequence"/>
</dbReference>
<reference evidence="1" key="2">
    <citation type="submission" date="2020-09" db="EMBL/GenBank/DDBJ databases">
        <authorList>
            <person name="Sun Q."/>
            <person name="Zhou Y."/>
        </authorList>
    </citation>
    <scope>NUCLEOTIDE SEQUENCE</scope>
    <source>
        <strain evidence="1">CGMCC 1.12751</strain>
    </source>
</reference>
<dbReference type="Gene3D" id="2.40.160.20">
    <property type="match status" value="1"/>
</dbReference>
<dbReference type="InterPro" id="IPR011250">
    <property type="entry name" value="OMP/PagP_B-barrel"/>
</dbReference>
<proteinExistence type="predicted"/>
<dbReference type="AlphaFoldDB" id="A0A917GUP7"/>
<protein>
    <submittedName>
        <fullName evidence="1">Uncharacterized protein</fullName>
    </submittedName>
</protein>
<keyword evidence="2" id="KW-1185">Reference proteome</keyword>
<dbReference type="EMBL" id="BMFQ01000004">
    <property type="protein sequence ID" value="GGG57875.1"/>
    <property type="molecule type" value="Genomic_DNA"/>
</dbReference>
<evidence type="ECO:0000313" key="2">
    <source>
        <dbReference type="Proteomes" id="UP000625976"/>
    </source>
</evidence>
<organism evidence="1 2">
    <name type="scientific">Bizionia arctica</name>
    <dbReference type="NCBI Taxonomy" id="1495645"/>
    <lineage>
        <taxon>Bacteria</taxon>
        <taxon>Pseudomonadati</taxon>
        <taxon>Bacteroidota</taxon>
        <taxon>Flavobacteriia</taxon>
        <taxon>Flavobacteriales</taxon>
        <taxon>Flavobacteriaceae</taxon>
        <taxon>Bizionia</taxon>
    </lineage>
</organism>
<sequence length="370" mass="42032">MFAQKNNLTTIHFKDGTSKQYEKLKFEYNTENYVIGIEVTTNSDKKTKINISDILNAQEDNSHYVTKQYNKNVYLFEELILGSLSLYRSGDHFFLDNEAYGFREIEKKVVNDVTLNTFNYGTLTIYINKCQAAQEEGYNKHDSITLSNLIAIIETYNSCDLSEDTQFATNVITQANNPKEFVEFAVNVGYNLLNTDFNDLSPGVSNSFGTPVIGAQVYFNNNMLNGSLGFIAMVDYSFPQEFNSSSNDIFLNTKTSYVLTMLGVRYSFNNISKTFRPYFGFNGGFLFNSMSSVTKQSNIYGSTVYNFDTTNELAYNLNAGTYIKFGKQKLDFNVMYLPKLDFGLIALANLRSISNNYTVSGFQLKVSYIF</sequence>
<gene>
    <name evidence="1" type="ORF">GCM10010976_30950</name>
</gene>
<name>A0A917GUP7_9FLAO</name>
<reference evidence="1" key="1">
    <citation type="journal article" date="2014" name="Int. J. Syst. Evol. Microbiol.">
        <title>Complete genome sequence of Corynebacterium casei LMG S-19264T (=DSM 44701T), isolated from a smear-ripened cheese.</title>
        <authorList>
            <consortium name="US DOE Joint Genome Institute (JGI-PGF)"/>
            <person name="Walter F."/>
            <person name="Albersmeier A."/>
            <person name="Kalinowski J."/>
            <person name="Ruckert C."/>
        </authorList>
    </citation>
    <scope>NUCLEOTIDE SEQUENCE</scope>
    <source>
        <strain evidence="1">CGMCC 1.12751</strain>
    </source>
</reference>
<accession>A0A917GUP7</accession>
<comment type="caution">
    <text evidence="1">The sequence shown here is derived from an EMBL/GenBank/DDBJ whole genome shotgun (WGS) entry which is preliminary data.</text>
</comment>
<dbReference type="SUPFAM" id="SSF56925">
    <property type="entry name" value="OMPA-like"/>
    <property type="match status" value="1"/>
</dbReference>